<evidence type="ECO:0000313" key="3">
    <source>
        <dbReference type="EMBL" id="PIA99083.1"/>
    </source>
</evidence>
<organism evidence="3 4">
    <name type="scientific">Cercospora beticola</name>
    <name type="common">Sugarbeet leaf spot fungus</name>
    <dbReference type="NCBI Taxonomy" id="122368"/>
    <lineage>
        <taxon>Eukaryota</taxon>
        <taxon>Fungi</taxon>
        <taxon>Dikarya</taxon>
        <taxon>Ascomycota</taxon>
        <taxon>Pezizomycotina</taxon>
        <taxon>Dothideomycetes</taxon>
        <taxon>Dothideomycetidae</taxon>
        <taxon>Mycosphaerellales</taxon>
        <taxon>Mycosphaerellaceae</taxon>
        <taxon>Cercospora</taxon>
    </lineage>
</organism>
<dbReference type="PANTHER" id="PTHR47431:SF1">
    <property type="entry name" value="ZN(II)2CYS6 TRANSCRIPTION FACTOR (EUROFUNG)"/>
    <property type="match status" value="1"/>
</dbReference>
<evidence type="ECO:0000256" key="1">
    <source>
        <dbReference type="ARBA" id="ARBA00023242"/>
    </source>
</evidence>
<evidence type="ECO:0000259" key="2">
    <source>
        <dbReference type="Pfam" id="PF04082"/>
    </source>
</evidence>
<reference evidence="3 4" key="1">
    <citation type="submission" date="2015-10" db="EMBL/GenBank/DDBJ databases">
        <title>The cercosporin biosynthetic gene cluster was horizontally transferred to several fungal lineages and shown to be expanded in Cercospora beticola based on microsynteny with recipient genomes.</title>
        <authorList>
            <person name="De Jonge R."/>
            <person name="Ebert M.K."/>
            <person name="Suttle J.C."/>
            <person name="Jurick Ii W.M."/>
            <person name="Secor G.A."/>
            <person name="Thomma B.P."/>
            <person name="Van De Peer Y."/>
            <person name="Bolton M.D."/>
        </authorList>
    </citation>
    <scope>NUCLEOTIDE SEQUENCE [LARGE SCALE GENOMIC DNA]</scope>
    <source>
        <strain evidence="3 4">09-40</strain>
    </source>
</reference>
<dbReference type="OrthoDB" id="3638510at2759"/>
<evidence type="ECO:0000313" key="4">
    <source>
        <dbReference type="Proteomes" id="UP000230605"/>
    </source>
</evidence>
<comment type="caution">
    <text evidence="3">The sequence shown here is derived from an EMBL/GenBank/DDBJ whole genome shotgun (WGS) entry which is preliminary data.</text>
</comment>
<dbReference type="Pfam" id="PF04082">
    <property type="entry name" value="Fungal_trans"/>
    <property type="match status" value="1"/>
</dbReference>
<dbReference type="CDD" id="cd12148">
    <property type="entry name" value="fungal_TF_MHR"/>
    <property type="match status" value="1"/>
</dbReference>
<dbReference type="GO" id="GO:0006351">
    <property type="term" value="P:DNA-templated transcription"/>
    <property type="evidence" value="ECO:0007669"/>
    <property type="project" value="InterPro"/>
</dbReference>
<dbReference type="EMBL" id="LKMD01000101">
    <property type="protein sequence ID" value="PIA99083.1"/>
    <property type="molecule type" value="Genomic_DNA"/>
</dbReference>
<feature type="domain" description="Xylanolytic transcriptional activator regulatory" evidence="2">
    <location>
        <begin position="10"/>
        <end position="199"/>
    </location>
</feature>
<sequence length="441" mass="48482">MLVPHAHFDAQQYPDFLVTAVCLVGKHCTPHRPTEASISAAFATVAAASDADSGHRIQAFILLALIFFAFNEMAQVSDCLERAAVLACQSRIDALDEFSSREHVSSLRRESLLRTWWELYTVDALAALLKGVQPTLKTRCIDALPTIPCTEAQYETGEPAAQSTSYTEFERRTFRSDSPTFSSHFYRTEAVGILRTVLPLYTRDNSNAQDVEAASMSVASWTYRLSETSYPFSESLLECDQLLIQAQMLVQVASIFLHFPRSNLPSSKPSAVDITCLSNGPQVVENSALHTVQAIAASNELCSMASILHLRDSHSPLAICAFLLGTAVQLSVAAECDKCQVDKIQQCRQRVVLLLGALRSIGKTWPAVQSAVHLLGPFADTVFPASSNRPQRMNVSSTSESHATTTTYTYGCEQRPAIVADSAVFQTAFDNEWFNFFQSET</sequence>
<dbReference type="AlphaFoldDB" id="A0A2G5I3M3"/>
<name>A0A2G5I3M3_CERBT</name>
<dbReference type="InterPro" id="IPR007219">
    <property type="entry name" value="XnlR_reg_dom"/>
</dbReference>
<accession>A0A2G5I3M3</accession>
<protein>
    <recommendedName>
        <fullName evidence="2">Xylanolytic transcriptional activator regulatory domain-containing protein</fullName>
    </recommendedName>
</protein>
<dbReference type="PANTHER" id="PTHR47431">
    <property type="entry name" value="ZN(II)2CYS6 TRANSCRIPTION FACTOR (EUROFUNG)-RELATED"/>
    <property type="match status" value="1"/>
</dbReference>
<dbReference type="GO" id="GO:0008270">
    <property type="term" value="F:zinc ion binding"/>
    <property type="evidence" value="ECO:0007669"/>
    <property type="project" value="InterPro"/>
</dbReference>
<proteinExistence type="predicted"/>
<dbReference type="Proteomes" id="UP000230605">
    <property type="component" value="Chromosome 3"/>
</dbReference>
<gene>
    <name evidence="3" type="ORF">CB0940_03651</name>
</gene>
<keyword evidence="1" id="KW-0539">Nucleus</keyword>
<dbReference type="GO" id="GO:0003677">
    <property type="term" value="F:DNA binding"/>
    <property type="evidence" value="ECO:0007669"/>
    <property type="project" value="InterPro"/>
</dbReference>